<protein>
    <submittedName>
        <fullName evidence="2">DUF4381 domain-containing protein</fullName>
    </submittedName>
</protein>
<reference evidence="3" key="1">
    <citation type="submission" date="2015-12" db="EMBL/GenBank/DDBJ databases">
        <title>FDA dAtabase for Regulatory Grade micrObial Sequences (FDA-ARGOS): Supporting development and validation of Infectious Disease Dx tests.</title>
        <authorList>
            <person name="Case J."/>
            <person name="Tallon L."/>
            <person name="Sadzewicz L."/>
            <person name="Sengamalay N."/>
            <person name="Ott S."/>
            <person name="Godinez A."/>
            <person name="Nagaraj S."/>
            <person name="Nadendla S."/>
            <person name="Sichtig H."/>
        </authorList>
    </citation>
    <scope>NUCLEOTIDE SEQUENCE [LARGE SCALE GENOMIC DNA]</scope>
    <source>
        <strain evidence="3">FDAARGOS_147</strain>
    </source>
</reference>
<proteinExistence type="predicted"/>
<dbReference type="AlphaFoldDB" id="A0A120LGM7"/>
<dbReference type="RefSeq" id="WP_061070750.1">
    <property type="nucleotide sequence ID" value="NZ_CP014060.2"/>
</dbReference>
<dbReference type="Pfam" id="PF14316">
    <property type="entry name" value="DUF4381"/>
    <property type="match status" value="1"/>
</dbReference>
<evidence type="ECO:0000313" key="3">
    <source>
        <dbReference type="Proteomes" id="UP000060602"/>
    </source>
</evidence>
<keyword evidence="1" id="KW-1133">Transmembrane helix</keyword>
<dbReference type="EMBL" id="CP014060">
    <property type="protein sequence ID" value="AMG34638.1"/>
    <property type="molecule type" value="Genomic_DNA"/>
</dbReference>
<organism evidence="2 3">
    <name type="scientific">Alcaligenes xylosoxydans xylosoxydans</name>
    <name type="common">Achromobacter xylosoxidans</name>
    <dbReference type="NCBI Taxonomy" id="85698"/>
    <lineage>
        <taxon>Bacteria</taxon>
        <taxon>Pseudomonadati</taxon>
        <taxon>Pseudomonadota</taxon>
        <taxon>Betaproteobacteria</taxon>
        <taxon>Burkholderiales</taxon>
        <taxon>Alcaligenaceae</taxon>
        <taxon>Achromobacter</taxon>
    </lineage>
</organism>
<dbReference type="Proteomes" id="UP000060602">
    <property type="component" value="Chromosome"/>
</dbReference>
<evidence type="ECO:0000256" key="1">
    <source>
        <dbReference type="SAM" id="Phobius"/>
    </source>
</evidence>
<name>A0A120LGM7_ALCXX</name>
<dbReference type="InterPro" id="IPR025489">
    <property type="entry name" value="DUF4381"/>
</dbReference>
<keyword evidence="1" id="KW-0812">Transmembrane</keyword>
<feature type="transmembrane region" description="Helical" evidence="1">
    <location>
        <begin position="27"/>
        <end position="48"/>
    </location>
</feature>
<evidence type="ECO:0000313" key="2">
    <source>
        <dbReference type="EMBL" id="AMG34638.1"/>
    </source>
</evidence>
<gene>
    <name evidence="2" type="ORF">AL504_00290</name>
</gene>
<accession>A0A120LGM7</accession>
<keyword evidence="1" id="KW-0472">Membrane</keyword>
<sequence>MNDGAPGLDQLRELPLPAPVPYWPQTWGWLVLALIVLAALGGGLVAALRHRRRNRYRREALAELGRLDLAVQADPVALRALPGLIKRTAIAAQLGGKRGGVGALSGDAWVRALAAGCVALAPDSARLLALIAYAPDDRLRGLAPAQTRQLLSETRTWMERHHVAA</sequence>